<accession>A0A3N4KKS3</accession>
<dbReference type="AlphaFoldDB" id="A0A3N4KKS3"/>
<comment type="similarity">
    <text evidence="1">Belongs to the isochorismatase family.</text>
</comment>
<organism evidence="3 4">
    <name type="scientific">Morchella conica CCBAS932</name>
    <dbReference type="NCBI Taxonomy" id="1392247"/>
    <lineage>
        <taxon>Eukaryota</taxon>
        <taxon>Fungi</taxon>
        <taxon>Dikarya</taxon>
        <taxon>Ascomycota</taxon>
        <taxon>Pezizomycotina</taxon>
        <taxon>Pezizomycetes</taxon>
        <taxon>Pezizales</taxon>
        <taxon>Morchellaceae</taxon>
        <taxon>Morchella</taxon>
    </lineage>
</organism>
<dbReference type="Gene3D" id="3.40.50.850">
    <property type="entry name" value="Isochorismatase-like"/>
    <property type="match status" value="1"/>
</dbReference>
<proteinExistence type="inferred from homology"/>
<dbReference type="OrthoDB" id="269496at2759"/>
<dbReference type="GO" id="GO:0016787">
    <property type="term" value="F:hydrolase activity"/>
    <property type="evidence" value="ECO:0007669"/>
    <property type="project" value="UniProtKB-KW"/>
</dbReference>
<name>A0A3N4KKS3_9PEZI</name>
<dbReference type="STRING" id="1392247.A0A3N4KKS3"/>
<reference evidence="3 4" key="1">
    <citation type="journal article" date="2018" name="Nat. Ecol. Evol.">
        <title>Pezizomycetes genomes reveal the molecular basis of ectomycorrhizal truffle lifestyle.</title>
        <authorList>
            <person name="Murat C."/>
            <person name="Payen T."/>
            <person name="Noel B."/>
            <person name="Kuo A."/>
            <person name="Morin E."/>
            <person name="Chen J."/>
            <person name="Kohler A."/>
            <person name="Krizsan K."/>
            <person name="Balestrini R."/>
            <person name="Da Silva C."/>
            <person name="Montanini B."/>
            <person name="Hainaut M."/>
            <person name="Levati E."/>
            <person name="Barry K.W."/>
            <person name="Belfiori B."/>
            <person name="Cichocki N."/>
            <person name="Clum A."/>
            <person name="Dockter R.B."/>
            <person name="Fauchery L."/>
            <person name="Guy J."/>
            <person name="Iotti M."/>
            <person name="Le Tacon F."/>
            <person name="Lindquist E.A."/>
            <person name="Lipzen A."/>
            <person name="Malagnac F."/>
            <person name="Mello A."/>
            <person name="Molinier V."/>
            <person name="Miyauchi S."/>
            <person name="Poulain J."/>
            <person name="Riccioni C."/>
            <person name="Rubini A."/>
            <person name="Sitrit Y."/>
            <person name="Splivallo R."/>
            <person name="Traeger S."/>
            <person name="Wang M."/>
            <person name="Zifcakova L."/>
            <person name="Wipf D."/>
            <person name="Zambonelli A."/>
            <person name="Paolocci F."/>
            <person name="Nowrousian M."/>
            <person name="Ottonello S."/>
            <person name="Baldrian P."/>
            <person name="Spatafora J.W."/>
            <person name="Henrissat B."/>
            <person name="Nagy L.G."/>
            <person name="Aury J.M."/>
            <person name="Wincker P."/>
            <person name="Grigoriev I.V."/>
            <person name="Bonfante P."/>
            <person name="Martin F.M."/>
        </authorList>
    </citation>
    <scope>NUCLEOTIDE SEQUENCE [LARGE SCALE GENOMIC DNA]</scope>
    <source>
        <strain evidence="3 4">CCBAS932</strain>
    </source>
</reference>
<dbReference type="InterPro" id="IPR000868">
    <property type="entry name" value="Isochorismatase-like_dom"/>
</dbReference>
<gene>
    <name evidence="3" type="ORF">P167DRAFT_567627</name>
</gene>
<protein>
    <submittedName>
        <fullName evidence="3">Isochorismatase hydrolase</fullName>
    </submittedName>
</protein>
<evidence type="ECO:0000259" key="2">
    <source>
        <dbReference type="Pfam" id="PF00857"/>
    </source>
</evidence>
<evidence type="ECO:0000313" key="4">
    <source>
        <dbReference type="Proteomes" id="UP000277580"/>
    </source>
</evidence>
<dbReference type="PANTHER" id="PTHR14119:SF3">
    <property type="entry name" value="ISOCHORISMATASE DOMAIN-CONTAINING PROTEIN 2"/>
    <property type="match status" value="1"/>
</dbReference>
<feature type="domain" description="Isochorismatase-like" evidence="2">
    <location>
        <begin position="11"/>
        <end position="156"/>
    </location>
</feature>
<dbReference type="EMBL" id="ML119157">
    <property type="protein sequence ID" value="RPB08931.1"/>
    <property type="molecule type" value="Genomic_DNA"/>
</dbReference>
<evidence type="ECO:0000313" key="3">
    <source>
        <dbReference type="EMBL" id="RPB08931.1"/>
    </source>
</evidence>
<dbReference type="Proteomes" id="UP000277580">
    <property type="component" value="Unassembled WGS sequence"/>
</dbReference>
<dbReference type="InterPro" id="IPR036380">
    <property type="entry name" value="Isochorismatase-like_sf"/>
</dbReference>
<keyword evidence="4" id="KW-1185">Reference proteome</keyword>
<keyword evidence="3" id="KW-0378">Hydrolase</keyword>
<dbReference type="PANTHER" id="PTHR14119">
    <property type="entry name" value="HYDROLASE"/>
    <property type="match status" value="1"/>
</dbReference>
<evidence type="ECO:0000256" key="1">
    <source>
        <dbReference type="ARBA" id="ARBA00006336"/>
    </source>
</evidence>
<dbReference type="InterPro" id="IPR050993">
    <property type="entry name" value="Isochorismatase_domain"/>
</dbReference>
<sequence length="193" mass="21167">MVVAGKLQNPAVLICDMQEKFRQPIYGFEHCVATAKKLLEATKILDIPVYVTTQNRARLGETVSELSIEHAKGDWDKTLFSMAIPELKSALSHAPHSIAIVGIESHICVTQTTLDLLKLGHKVYVLADGVSSCNKQEVPLALARLRAEGAIITSSESWIYEVMGDASIEEFRKIASVVKDTKQSTSMSLQSLL</sequence>
<dbReference type="InParanoid" id="A0A3N4KKS3"/>
<dbReference type="Pfam" id="PF00857">
    <property type="entry name" value="Isochorismatase"/>
    <property type="match status" value="1"/>
</dbReference>
<dbReference type="SUPFAM" id="SSF52499">
    <property type="entry name" value="Isochorismatase-like hydrolases"/>
    <property type="match status" value="1"/>
</dbReference>